<dbReference type="CDD" id="cd19531">
    <property type="entry name" value="LCL_NRPS-like"/>
    <property type="match status" value="4"/>
</dbReference>
<dbReference type="InterPro" id="IPR009081">
    <property type="entry name" value="PP-bd_ACP"/>
</dbReference>
<dbReference type="InterPro" id="IPR000873">
    <property type="entry name" value="AMP-dep_synth/lig_dom"/>
</dbReference>
<dbReference type="NCBIfam" id="NF003417">
    <property type="entry name" value="PRK04813.1"/>
    <property type="match status" value="4"/>
</dbReference>
<evidence type="ECO:0000256" key="3">
    <source>
        <dbReference type="ARBA" id="ARBA00022553"/>
    </source>
</evidence>
<keyword evidence="6" id="KW-1185">Reference proteome</keyword>
<comment type="caution">
    <text evidence="5">The sequence shown here is derived from an EMBL/GenBank/DDBJ whole genome shotgun (WGS) entry which is preliminary data.</text>
</comment>
<feature type="domain" description="Carrier" evidence="4">
    <location>
        <begin position="3099"/>
        <end position="3174"/>
    </location>
</feature>
<dbReference type="EMBL" id="JAHSTY010000002">
    <property type="protein sequence ID" value="MBV4456046.1"/>
    <property type="molecule type" value="Genomic_DNA"/>
</dbReference>
<dbReference type="PROSITE" id="PS50075">
    <property type="entry name" value="CARRIER"/>
    <property type="match status" value="4"/>
</dbReference>
<dbReference type="Pfam" id="PF00975">
    <property type="entry name" value="Thioesterase"/>
    <property type="match status" value="1"/>
</dbReference>
<comment type="cofactor">
    <cofactor evidence="1">
        <name>pantetheine 4'-phosphate</name>
        <dbReference type="ChEBI" id="CHEBI:47942"/>
    </cofactor>
</comment>
<protein>
    <submittedName>
        <fullName evidence="5">Non-ribosomal peptide synthase/polyketide synthase</fullName>
    </submittedName>
</protein>
<dbReference type="InterPro" id="IPR010071">
    <property type="entry name" value="AA_adenyl_dom"/>
</dbReference>
<evidence type="ECO:0000313" key="6">
    <source>
        <dbReference type="Proteomes" id="UP001048976"/>
    </source>
</evidence>
<dbReference type="PANTHER" id="PTHR45527">
    <property type="entry name" value="NONRIBOSOMAL PEPTIDE SYNTHETASE"/>
    <property type="match status" value="1"/>
</dbReference>
<dbReference type="InterPro" id="IPR006162">
    <property type="entry name" value="Ppantetheine_attach_site"/>
</dbReference>
<dbReference type="InterPro" id="IPR001031">
    <property type="entry name" value="Thioesterase"/>
</dbReference>
<evidence type="ECO:0000259" key="4">
    <source>
        <dbReference type="PROSITE" id="PS50075"/>
    </source>
</evidence>
<keyword evidence="2" id="KW-0596">Phosphopantetheine</keyword>
<dbReference type="NCBIfam" id="TIGR01733">
    <property type="entry name" value="AA-adenyl-dom"/>
    <property type="match status" value="4"/>
</dbReference>
<dbReference type="SMART" id="SM00823">
    <property type="entry name" value="PKS_PP"/>
    <property type="match status" value="4"/>
</dbReference>
<accession>A0ABS6P6G8</accession>
<evidence type="ECO:0000256" key="1">
    <source>
        <dbReference type="ARBA" id="ARBA00001957"/>
    </source>
</evidence>
<dbReference type="Pfam" id="PF00668">
    <property type="entry name" value="Condensation"/>
    <property type="match status" value="4"/>
</dbReference>
<dbReference type="CDD" id="cd17649">
    <property type="entry name" value="A_NRPS_PvdJ-like"/>
    <property type="match status" value="3"/>
</dbReference>
<name>A0ABS6P6G8_9PSED</name>
<proteinExistence type="predicted"/>
<evidence type="ECO:0000313" key="5">
    <source>
        <dbReference type="EMBL" id="MBV4456046.1"/>
    </source>
</evidence>
<feature type="domain" description="Carrier" evidence="4">
    <location>
        <begin position="2047"/>
        <end position="2122"/>
    </location>
</feature>
<dbReference type="InterPro" id="IPR001242">
    <property type="entry name" value="Condensation_dom"/>
</dbReference>
<dbReference type="InterPro" id="IPR020845">
    <property type="entry name" value="AMP-binding_CS"/>
</dbReference>
<dbReference type="Pfam" id="PF00550">
    <property type="entry name" value="PP-binding"/>
    <property type="match status" value="4"/>
</dbReference>
<keyword evidence="3" id="KW-0597">Phosphoprotein</keyword>
<feature type="domain" description="Carrier" evidence="4">
    <location>
        <begin position="982"/>
        <end position="1057"/>
    </location>
</feature>
<dbReference type="NCBIfam" id="NF004282">
    <property type="entry name" value="PRK05691.1"/>
    <property type="match status" value="5"/>
</dbReference>
<dbReference type="CDD" id="cd17646">
    <property type="entry name" value="A_NRPS_AB3403-like"/>
    <property type="match status" value="1"/>
</dbReference>
<gene>
    <name evidence="5" type="ORF">KVG91_26015</name>
</gene>
<evidence type="ECO:0000256" key="2">
    <source>
        <dbReference type="ARBA" id="ARBA00022450"/>
    </source>
</evidence>
<dbReference type="InterPro" id="IPR025110">
    <property type="entry name" value="AMP-bd_C"/>
</dbReference>
<dbReference type="InterPro" id="IPR020806">
    <property type="entry name" value="PKS_PP-bd"/>
</dbReference>
<dbReference type="PROSITE" id="PS00455">
    <property type="entry name" value="AMP_BINDING"/>
    <property type="match status" value="4"/>
</dbReference>
<dbReference type="Pfam" id="PF00501">
    <property type="entry name" value="AMP-binding"/>
    <property type="match status" value="4"/>
</dbReference>
<organism evidence="5 6">
    <name type="scientific">Pseudomonas azadiae</name>
    <dbReference type="NCBI Taxonomy" id="2843612"/>
    <lineage>
        <taxon>Bacteria</taxon>
        <taxon>Pseudomonadati</taxon>
        <taxon>Pseudomonadota</taxon>
        <taxon>Gammaproteobacteria</taxon>
        <taxon>Pseudomonadales</taxon>
        <taxon>Pseudomonadaceae</taxon>
        <taxon>Pseudomonas</taxon>
    </lineage>
</organism>
<feature type="domain" description="Carrier" evidence="4">
    <location>
        <begin position="4144"/>
        <end position="4219"/>
    </location>
</feature>
<dbReference type="Pfam" id="PF13193">
    <property type="entry name" value="AMP-binding_C"/>
    <property type="match status" value="4"/>
</dbReference>
<reference evidence="5" key="1">
    <citation type="submission" date="2021-06" db="EMBL/GenBank/DDBJ databases">
        <title>Updating the genus Pseudomonas: Description of 43 new species and partition of the Pseudomonas putida group.</title>
        <authorList>
            <person name="Girard L."/>
            <person name="Lood C."/>
            <person name="Vandamme P."/>
            <person name="Rokni-Zadeh H."/>
            <person name="Van Noort V."/>
            <person name="Hofte M."/>
            <person name="Lavigne R."/>
            <person name="De Mot R."/>
        </authorList>
    </citation>
    <scope>NUCLEOTIDE SEQUENCE</scope>
    <source>
        <strain evidence="5">SWRI103</strain>
    </source>
</reference>
<sequence length="4503" mass="499399">MLKQQGINLFEIAPVFKRQQGEPLRLSYAQERQWFLWQLEPQSSAYHLPRALRLKGRLDRAALQRSFDSLIARHESLRTHLHQDADQVLQVISPEWHVQIAVETADVAQLEALVQAQVAKPFDLQQGPLLRVKLLQLAPDDHVLVLVLHHIVSDGVSMQVMVDELVQLYVAYSQGLDVRLPDLPIQYPDYALWQRSWMEAGEKERQLGYWCERLGGEQPVLELPLDHPRPAVQSYRGARLDVGLDTALVTGLRALAQREGVTLFMLLLASFQTLLYRYSGQSDIRVGVPIANRNRAETERLIGFFVNTQVLKADIDGQMTFSQLLAQVKQRALEAQSHQDLPFEQLVEALQPERSLSHNPLFQVMFNHQTEGRRRRGEQQLPGLGVEALEWDSQSAQFDLSLDTQESPEGIWASLTYATDLFDPATVQRMAGHWQMLLRAVVGRAGNRIAQLGMLVDDEQRRLLQEWNRSAAAFEDVAGVHGLFQAQARQRPDAIALCLDGQTLSYAELNRQANRLAHRLIGQGVGPEVLVGVAVERSFDMVVSLLAVLKAGGAYVPLDPHYPRERLLHMLEDSGVRLVLTQSQVAMPLPQGMATLDLADAHLALCPESDPQVLVSPQNLAYVIYTSGSTGKPKGVAINHAALTEFSSMAAGYSRLTCEDRVLQFATLNFDGFVEQLYPALTHGAAVVLRGPELWDSARLYEEIIAQGITLADLPTAYWNLFLLDCLAAGPRPYGALRQIHIGGEAMPLDGPAQWLKAGLGHVRLLNTYGPTEATVVSSVLDCTSGVELIGATASPIGRSLPGRALYVLDRDLNLAPLGAVGEMYIGSRCGLARAYLNRAVLTAERFVPDPFDETGARLYRSGDLARYRADGVIEYVGRVDHQVKIRGFRIELGEIEALLQAQQGVRETLVLAVDNQLVAYLVAEPNDAEALKAMLREQLPDYMVPAHLVFLDRMPLNPNGKLDRQALPKPDARQAQQVWVAPVTALEQQVAAVWAQVLGVERVGLTDHFFEMGGHSLLAMQVVSRLRHVLGLEVPLKLVFEQPRLEGFAAALQALQAPEGEQAPPLLAVGREQPLPLSYAQERQWFLWQLDPNSAAYHIPSALRLKGALDVSALQRSFDALVVRHESLRTCVQVQSEGARQVIRPDATLPIKLGEVDETGLQAQVEAEIARPFDLQEGPLLRVTLLRLAEDDHVLVLVQHHIVSDGWSMQVMVDELVQLYAAFSQGQVPQLPGMPIQYADYAVWQRRWMEAGEKARQLDYWREMLGGEQPVLELPFDHQRPAQQSHRGARLDVPLPAALAADLKALAQAQGVTLFMLLLASFQTLLHRYSGQQDIRVGVPIANRNRVETERLIGFFVNTQVLKADIDGQTTVAQLLAQVKQRALDAQAHQDLPFEQLVEALQPERSLSLNPLFQVMFNHQAEGRPGDAPQALARLRIEGLAWDRRTAHFDLDLDVQESAGGLWASLGYATDLFDASTIERMARHWQNILQAMVADPLQTIAHLNLLDIDESHHILQLWNRTDSGFPATRLVHELVADRARENPAAIAVKFDAQTLTYGELDRQANRLAHALIARGIGPEVRVAIAMPRSAESLVAFLAVMKAGGVYVPLDVEYPRDRLLYMVQDSRAKLLLTHSAVQQQLPIPEGLEALAIDRTETWADYSDTAPQVELDGDNLAYVIYTSGSTGMPKGVAVSHGPLVAHIIATGERYETSPADCELHFMSFAFDGSHEGWMHPLINGASVLIRDDSLWLPEYTYEQMHRHNVTMAVFPPVYLQQLAEHAERDGNPPAVRVYCFGGDAVAQASYDLAWRALKPTYLFNGYGPTETVVTPLLWKARRGDPCGAVYAPIGTLLGNRSGYVLDAHLNLQPIGVAGELYLGGEGVARGYLERAALTAERFVPDPFGQPGSRVYRSGDLTRGRADGVVDYLGRVDHQVKIRGFRIELGEIEARLREQDSVGETVVVAQESPTGKQLVAYVVPADSLLAENSPAQVEFREALRRALKTRLPDYMVPAHFMFLAQMPLTPNGKLDRKGLPQPDAAQFQGVWVEPVTALQQQVAAIWAEVLGVERVGLVDNFFELGGHSLLAMQVISRLRQLLAREVALRTLFEQPQLEGFVLALQALDATPLAPPMLAVARDRALPLSYAQERQWFLWQLEPDSAAYHVPTALRLSGQLDRAALQRSFDALLARHETLRTVFVSEGERTVQRILPTFSRELDYARFENTTPEQLQARVEAEIAKPFDLRQGPLLRVTLLQLSELEHVLVVVQHHIVSDGWSMQVMVDELVQLYAAFSQGQSASLPPMALQYADYAVWQRDWMEAGEKQRQMTYWRDLLGGEQPVLELPLDHPRPVVQSYRGARLDIGLEAGVVAALKALAQREGVTLFMLLLASFQTLLHRYSGQSDIRVGVPIANRNRVETERLIGFFVNTQVLKADIDGQMTFAQLLQQAKRRALDAQAHQDLPFEQLVQALQPERSLSLNPLFQVMFNHQSEARVPRGEQLPGLRVEGLEWDGHTAHFDLSLDTQESAEGLWASLSYATDLFEAATVARLAQHWQNVLVAVASDAQQPIAALALLGSDERQRLLHQWNAGGAAAPVQQGVHRLFEAQVRQRPDAIALRLDDRSISYAELNRQANRLAHHLIDQGIGPEVLVGVAVARSFDMVVSLLAVLKAGGAYVPLDPHYPRERLLHMLEDSGVRLVLTQSQVAMPLPEGMATIDVTDAHLALCPESDPQITVSPQNLAYVIYTSGSTGKPKGVAINHAALTEFSSMAAGYSRLTSEDRVLQFATLNFDGFVEQLYPALTHGAAVVLRGPELWDSARLYEEIIAQGITLADLPTAYWNLFLLDCLAAGPRAYGALRQVHIGGEAMPLDGPAQWLKAGLGHVRLLNTYGPTEATVVSSVLDCTSGVELIGATASPIGRSLPGRALYVLDRDLNLAPLGAVGELYIGSRCGLARAYLNRALLTAERFVPDPFGETGERLYRTGDLARYRADGVIEYVGRVDHQVKIRGFRIELGEIEALLLAQEGVRETLVLAADNQLVAYLVSEQPDAEALKSTLREQLPDYMVPAHLIFLERMPLNPNGKLDRQALPKPDASQSQQAWVAPATELEQQIAAVWADILGAERVGLTDHFFEMGGHSLLAMQVVSRLRNLLGREIALRSLFEQPRLQGFVAALSTHSDTPLAPPLLAVGRDQPLPLSYAQERQWFLWQLDPDSAAYHVPGVLRLKGPLDQAALQRSFDTLVARHESLRTHLQQDGERAVQVIAANTSVAITRSDVEEAALRTHVEAFIAQPFDLTQGPLMRVGLLRIGDDDHVLALVQHHIISDGGSMQVLVDELVHLYVAYSQDRAPQLPDLAVQYADYAVWQRNWMGAGEQARQLDYWRGLLGGEQPVLELPLDHARPARQSRRGASLDINIPSALVSALRTQARLEGVTLFMLLLASFQALLHRYSGQRDIRVGVPIANRNRVETERLIGFFVNTQVLKADIDGQQTVAQLLAQVKQRALEAQSHQDLPFEQLVEALQPERNLSLNPLFQVFFNHQTQVSSRDENQQLPGLQVSSLEWDSPTAQFDLSLNTHESTDGLAASLTYATDLFEPRTLARMARHWLNLLQGMAGDVQQRIGQLPLLDDNERHAALHDWNATARDYPLHRCVHQWIEDQAALTPDAPALVFAGQQLSYAELNRRANRLAHRLIEAGVGLDVLVGLAVERSIEMVVGLLAVLKAGGAYVPLDPEYPRDRLAYMLKDSGVTLLLTQANLLDRLPAPQGLHSLVLGDAWFEGYAEHNPGIVADGENLAYVIYTSGSTGLPKGAANRHSALTNRLCWMQEAYGLTTRDSVLQKTPFSFDVSVWEFFWPLMTGARLVVAAPGDHRDPAKLINLINQEQITTLHFVPSMLQAFLQDPQAGTCQSLQRIVCSGEALPVDAQQQVFAKLPQAGLYNLYGPTEAAIDVTHWTCIDEGQHTVPIGEPIANLRTYVLDAGVSPVPVGVTGELYLGGEGLARSYHRRPGLTAERFVPCPFQAGARLYRTGDRVRQRTGGVIEYLGRLDHQVKLRGLRIELGEIEARLLEHPDVREATVLVVENQHLVGYVVLKQAGEGWRDRMQAYLERQLPDYMVPAQWVVLEQMPLSPNGKLDRKALPKPDASRREYVAPHTRLEQRIAAVWVQVLDVERVGLHDNFFELGGHSLLMLKLKERLNKACGVSLAVSQLMLHPTVAGQARCLQGSGSASLIVPLNGRTEGTPLYLFHPSFGSVHCYKAIALALRERRPVMGVMCRALAEESAEVPSWAQMVEDYTQQLLRAQPQGAFCLAGWSLGGNLAMEVTYHLEQAGREVESVGWIDAPPPARFTAFWDQGALVDERVISAAERRADMLEVMFPQYAEQIQTVWHAASGSEEERWQHLSAWAESTLGDSYSTLKDEWQEGGETERSWAIKQLLDERLQDTEYRPIKAPVNCWWAALSEGGMHQALIESGMREVIGQAGIQRSVVIDTTHHRIVDNAAFIRSFVAALE</sequence>
<dbReference type="Proteomes" id="UP001048976">
    <property type="component" value="Unassembled WGS sequence"/>
</dbReference>
<dbReference type="PANTHER" id="PTHR45527:SF1">
    <property type="entry name" value="FATTY ACID SYNTHASE"/>
    <property type="match status" value="1"/>
</dbReference>
<dbReference type="PROSITE" id="PS00012">
    <property type="entry name" value="PHOSPHOPANTETHEINE"/>
    <property type="match status" value="3"/>
</dbReference>